<dbReference type="InterPro" id="IPR014720">
    <property type="entry name" value="dsRBD_dom"/>
</dbReference>
<evidence type="ECO:0000313" key="15">
    <source>
        <dbReference type="Proteomes" id="UP000265080"/>
    </source>
</evidence>
<dbReference type="EC" id="2.7.11.1" evidence="1"/>
<evidence type="ECO:0000259" key="12">
    <source>
        <dbReference type="PROSITE" id="PS50011"/>
    </source>
</evidence>
<dbReference type="SMART" id="SM00220">
    <property type="entry name" value="S_TKc"/>
    <property type="match status" value="1"/>
</dbReference>
<feature type="compositionally biased region" description="Low complexity" evidence="11">
    <location>
        <begin position="297"/>
        <end position="312"/>
    </location>
</feature>
<dbReference type="CDD" id="cd20314">
    <property type="entry name" value="DSRM_EIF2AK2"/>
    <property type="match status" value="1"/>
</dbReference>
<dbReference type="Ensembl" id="ENSAPET00000034552.1">
    <property type="protein sequence ID" value="ENSAPEP00000033671.1"/>
    <property type="gene ID" value="ENSAPEG00000023919.1"/>
</dbReference>
<dbReference type="AlphaFoldDB" id="A0A3P8UA15"/>
<feature type="compositionally biased region" description="Polar residues" evidence="11">
    <location>
        <begin position="362"/>
        <end position="382"/>
    </location>
</feature>
<dbReference type="InterPro" id="IPR017441">
    <property type="entry name" value="Protein_kinase_ATP_BS"/>
</dbReference>
<dbReference type="FunFam" id="3.30.160.20:FF:000045">
    <property type="entry name" value="Eukaryotic translation initiation factor 2-alpha kinase 2"/>
    <property type="match status" value="1"/>
</dbReference>
<dbReference type="SMART" id="SM00358">
    <property type="entry name" value="DSRM"/>
    <property type="match status" value="3"/>
</dbReference>
<feature type="domain" description="Protein kinase" evidence="12">
    <location>
        <begin position="425"/>
        <end position="699"/>
    </location>
</feature>
<dbReference type="InterPro" id="IPR011009">
    <property type="entry name" value="Kinase-like_dom_sf"/>
</dbReference>
<reference evidence="14" key="3">
    <citation type="submission" date="2025-09" db="UniProtKB">
        <authorList>
            <consortium name="Ensembl"/>
        </authorList>
    </citation>
    <scope>IDENTIFICATION</scope>
</reference>
<dbReference type="CDD" id="cd19903">
    <property type="entry name" value="DSRM_EIF2AK2_rpt1"/>
    <property type="match status" value="2"/>
</dbReference>
<dbReference type="PANTHER" id="PTHR11042">
    <property type="entry name" value="EUKARYOTIC TRANSLATION INITIATION FACTOR 2-ALPHA KINASE EIF2-ALPHA KINASE -RELATED"/>
    <property type="match status" value="1"/>
</dbReference>
<dbReference type="SUPFAM" id="SSF54768">
    <property type="entry name" value="dsRNA-binding domain-like"/>
    <property type="match status" value="3"/>
</dbReference>
<dbReference type="Gene3D" id="3.30.160.20">
    <property type="match status" value="3"/>
</dbReference>
<dbReference type="Pfam" id="PF00069">
    <property type="entry name" value="Pkinase"/>
    <property type="match status" value="1"/>
</dbReference>
<evidence type="ECO:0000256" key="2">
    <source>
        <dbReference type="ARBA" id="ARBA00022527"/>
    </source>
</evidence>
<evidence type="ECO:0000313" key="14">
    <source>
        <dbReference type="Ensembl" id="ENSAPEP00000033671.1"/>
    </source>
</evidence>
<keyword evidence="4" id="KW-0808">Transferase</keyword>
<feature type="domain" description="DRBM" evidence="13">
    <location>
        <begin position="9"/>
        <end position="77"/>
    </location>
</feature>
<dbReference type="Gene3D" id="3.30.200.20">
    <property type="entry name" value="Phosphorylase Kinase, domain 1"/>
    <property type="match status" value="1"/>
</dbReference>
<evidence type="ECO:0000256" key="1">
    <source>
        <dbReference type="ARBA" id="ARBA00012513"/>
    </source>
</evidence>
<dbReference type="InterPro" id="IPR008271">
    <property type="entry name" value="Ser/Thr_kinase_AS"/>
</dbReference>
<dbReference type="STRING" id="161767.ENSAPEP00000033671"/>
<evidence type="ECO:0000256" key="9">
    <source>
        <dbReference type="PROSITE-ProRule" id="PRU00266"/>
    </source>
</evidence>
<organism evidence="14 15">
    <name type="scientific">Amphiprion percula</name>
    <name type="common">Orange clownfish</name>
    <name type="synonym">Lutjanus percula</name>
    <dbReference type="NCBI Taxonomy" id="161767"/>
    <lineage>
        <taxon>Eukaryota</taxon>
        <taxon>Metazoa</taxon>
        <taxon>Chordata</taxon>
        <taxon>Craniata</taxon>
        <taxon>Vertebrata</taxon>
        <taxon>Euteleostomi</taxon>
        <taxon>Actinopterygii</taxon>
        <taxon>Neopterygii</taxon>
        <taxon>Teleostei</taxon>
        <taxon>Neoteleostei</taxon>
        <taxon>Acanthomorphata</taxon>
        <taxon>Ovalentaria</taxon>
        <taxon>Pomacentridae</taxon>
        <taxon>Amphiprion</taxon>
    </lineage>
</organism>
<reference evidence="14 15" key="1">
    <citation type="submission" date="2018-03" db="EMBL/GenBank/DDBJ databases">
        <title>Finding Nemo's genes: A chromosome-scale reference assembly of the genome of the orange clownfish Amphiprion percula.</title>
        <authorList>
            <person name="Lehmann R."/>
        </authorList>
    </citation>
    <scope>NUCLEOTIDE SEQUENCE</scope>
</reference>
<dbReference type="Pfam" id="PF00035">
    <property type="entry name" value="dsrm"/>
    <property type="match status" value="3"/>
</dbReference>
<evidence type="ECO:0000259" key="13">
    <source>
        <dbReference type="PROSITE" id="PS50137"/>
    </source>
</evidence>
<dbReference type="InterPro" id="IPR044452">
    <property type="entry name" value="EIF2AK2_DSRM_1"/>
</dbReference>
<dbReference type="PROSITE" id="PS00107">
    <property type="entry name" value="PROTEIN_KINASE_ATP"/>
    <property type="match status" value="1"/>
</dbReference>
<evidence type="ECO:0000256" key="11">
    <source>
        <dbReference type="SAM" id="MobiDB-lite"/>
    </source>
</evidence>
<sequence>MSFLMETGNYVAKLNEFAQKCGLVLRYDELDSDGPDHDKRFTQRVVLNGKPYPSGAGKTKKEAKQNAAQKALQCLFKDEHQDSADSTENTSETSASVQEKSINYICWLNEYGQKNGLNIKPVQSTRPGPNNAIPCCSFIVGDKEYPEVCGKSKREAKEEAAKLVYDYIHGSRTTAPADENCNNTPGQQNEEFSQSVSDICDGTRELSVTSKDNSFTETNFIGLVNNYCQKTNHSHKFEEARKRSGPPHNPKFFYKLVIDDKEYPVGEGKSVKEAKQNAAQLAWDALQEQSDYDSKVSVTSTASDDGASSVSSAPPTTQDSNESSSQNMHTSASDSIVFVDSSNPSRGQVSVGSPKSEKSASARFSTPTSLESVEQSAQSLATGTDDWVISADPSTPSKDQNAVTNESVENGANDATIQSRFMLDYDSRQRLGKGGFGRVYKARQILVDKWYAVKIVRGKEKALREVRALSDLRHSNIVRYYDCWMEDSDYIDINYCDSQSNSSSSPQYLYIKMELCDSKTLKNWIKEENKKTLQNPKRKEESLLILQQIVSGVKYIHSKKLIHRDLKPANIMFGQDEEVKIGDFGLVTVETDDENMMERTKGTGTRSYMAPEQRTDMYDRKVDMFALGLIYFELLWKLSTGFERAKIWDDLRSQKLPKEFLLTFLQENQIIKSLLCEKPQDRPEAAALKSELEECAKIYKVQRNSQENVTV</sequence>
<feature type="compositionally biased region" description="Polar residues" evidence="11">
    <location>
        <begin position="392"/>
        <end position="411"/>
    </location>
</feature>
<evidence type="ECO:0000256" key="8">
    <source>
        <dbReference type="ARBA" id="ARBA00037982"/>
    </source>
</evidence>
<dbReference type="Proteomes" id="UP000265080">
    <property type="component" value="Chromosome 20"/>
</dbReference>
<dbReference type="PROSITE" id="PS50011">
    <property type="entry name" value="PROTEIN_KINASE_DOM"/>
    <property type="match status" value="1"/>
</dbReference>
<dbReference type="GO" id="GO:0004694">
    <property type="term" value="F:eukaryotic translation initiation factor 2alpha kinase activity"/>
    <property type="evidence" value="ECO:0007669"/>
    <property type="project" value="TreeGrafter"/>
</dbReference>
<reference evidence="14" key="2">
    <citation type="submission" date="2025-08" db="UniProtKB">
        <authorList>
            <consortium name="Ensembl"/>
        </authorList>
    </citation>
    <scope>IDENTIFICATION</scope>
</reference>
<feature type="binding site" evidence="10">
    <location>
        <position position="454"/>
    </location>
    <ligand>
        <name>ATP</name>
        <dbReference type="ChEBI" id="CHEBI:30616"/>
    </ligand>
</feature>
<evidence type="ECO:0000256" key="6">
    <source>
        <dbReference type="ARBA" id="ARBA00022777"/>
    </source>
</evidence>
<dbReference type="PROSITE" id="PS00108">
    <property type="entry name" value="PROTEIN_KINASE_ST"/>
    <property type="match status" value="1"/>
</dbReference>
<keyword evidence="5 10" id="KW-0547">Nucleotide-binding</keyword>
<dbReference type="PROSITE" id="PS50137">
    <property type="entry name" value="DS_RBD"/>
    <property type="match status" value="3"/>
</dbReference>
<evidence type="ECO:0000256" key="10">
    <source>
        <dbReference type="PROSITE-ProRule" id="PRU10141"/>
    </source>
</evidence>
<dbReference type="GO" id="GO:0003725">
    <property type="term" value="F:double-stranded RNA binding"/>
    <property type="evidence" value="ECO:0007669"/>
    <property type="project" value="InterPro"/>
</dbReference>
<dbReference type="InterPro" id="IPR000719">
    <property type="entry name" value="Prot_kinase_dom"/>
</dbReference>
<dbReference type="GeneTree" id="ENSGT00940000160736"/>
<proteinExistence type="inferred from homology"/>
<dbReference type="GO" id="GO:0005524">
    <property type="term" value="F:ATP binding"/>
    <property type="evidence" value="ECO:0007669"/>
    <property type="project" value="UniProtKB-UniRule"/>
</dbReference>
<dbReference type="GO" id="GO:0005737">
    <property type="term" value="C:cytoplasm"/>
    <property type="evidence" value="ECO:0007669"/>
    <property type="project" value="TreeGrafter"/>
</dbReference>
<keyword evidence="9" id="KW-0694">RNA-binding</keyword>
<keyword evidence="7 10" id="KW-0067">ATP-binding</keyword>
<keyword evidence="2" id="KW-0723">Serine/threonine-protein kinase</keyword>
<name>A0A3P8UA15_AMPPE</name>
<feature type="domain" description="DRBM" evidence="13">
    <location>
        <begin position="140"/>
        <end position="170"/>
    </location>
</feature>
<evidence type="ECO:0000256" key="3">
    <source>
        <dbReference type="ARBA" id="ARBA00022553"/>
    </source>
</evidence>
<keyword evidence="3" id="KW-0597">Phosphoprotein</keyword>
<dbReference type="InterPro" id="IPR050339">
    <property type="entry name" value="CC_SR_Kinase"/>
</dbReference>
<feature type="region of interest" description="Disordered" evidence="11">
    <location>
        <begin position="295"/>
        <end position="411"/>
    </location>
</feature>
<comment type="similarity">
    <text evidence="8">Belongs to the protein kinase superfamily. Ser/Thr protein kinase family. GCN2 subfamily.</text>
</comment>
<evidence type="ECO:0000256" key="4">
    <source>
        <dbReference type="ARBA" id="ARBA00022679"/>
    </source>
</evidence>
<dbReference type="Gene3D" id="1.10.510.10">
    <property type="entry name" value="Transferase(Phosphotransferase) domain 1"/>
    <property type="match status" value="1"/>
</dbReference>
<protein>
    <recommendedName>
        <fullName evidence="1">non-specific serine/threonine protein kinase</fullName>
        <ecNumber evidence="1">2.7.11.1</ecNumber>
    </recommendedName>
</protein>
<dbReference type="FunFam" id="1.10.510.10:FF:000251">
    <property type="entry name" value="eukaryotic translation initiation factor 2-alpha kinase 3"/>
    <property type="match status" value="1"/>
</dbReference>
<evidence type="ECO:0000256" key="7">
    <source>
        <dbReference type="ARBA" id="ARBA00022840"/>
    </source>
</evidence>
<feature type="domain" description="DRBM" evidence="13">
    <location>
        <begin position="219"/>
        <end position="288"/>
    </location>
</feature>
<dbReference type="SUPFAM" id="SSF56112">
    <property type="entry name" value="Protein kinase-like (PK-like)"/>
    <property type="match status" value="1"/>
</dbReference>
<keyword evidence="15" id="KW-1185">Reference proteome</keyword>
<evidence type="ECO:0000256" key="5">
    <source>
        <dbReference type="ARBA" id="ARBA00022741"/>
    </source>
</evidence>
<dbReference type="PANTHER" id="PTHR11042:SF166">
    <property type="entry name" value="EUKARYOTIC TRANSLATION INITIATION FACTOR 2-ALPHA KINASE 3"/>
    <property type="match status" value="1"/>
</dbReference>
<dbReference type="GO" id="GO:0005634">
    <property type="term" value="C:nucleus"/>
    <property type="evidence" value="ECO:0007669"/>
    <property type="project" value="TreeGrafter"/>
</dbReference>
<keyword evidence="6" id="KW-0418">Kinase</keyword>
<feature type="compositionally biased region" description="Polar residues" evidence="11">
    <location>
        <begin position="313"/>
        <end position="353"/>
    </location>
</feature>
<accession>A0A3P8UA15</accession>